<dbReference type="InterPro" id="IPR050199">
    <property type="entry name" value="IgHV"/>
</dbReference>
<keyword evidence="2" id="KW-1064">Adaptive immunity</keyword>
<evidence type="ECO:0000256" key="3">
    <source>
        <dbReference type="ARBA" id="ARBA00043265"/>
    </source>
</evidence>
<dbReference type="PROSITE" id="PS50835">
    <property type="entry name" value="IG_LIKE"/>
    <property type="match status" value="1"/>
</dbReference>
<proteinExistence type="predicted"/>
<evidence type="ECO:0000256" key="2">
    <source>
        <dbReference type="ARBA" id="ARBA00023130"/>
    </source>
</evidence>
<organism evidence="5 6">
    <name type="scientific">Ranitomeya imitator</name>
    <name type="common">mimic poison frog</name>
    <dbReference type="NCBI Taxonomy" id="111125"/>
    <lineage>
        <taxon>Eukaryota</taxon>
        <taxon>Metazoa</taxon>
        <taxon>Chordata</taxon>
        <taxon>Craniata</taxon>
        <taxon>Vertebrata</taxon>
        <taxon>Euteleostomi</taxon>
        <taxon>Amphibia</taxon>
        <taxon>Batrachia</taxon>
        <taxon>Anura</taxon>
        <taxon>Neobatrachia</taxon>
        <taxon>Hyloidea</taxon>
        <taxon>Dendrobatidae</taxon>
        <taxon>Dendrobatinae</taxon>
        <taxon>Ranitomeya</taxon>
    </lineage>
</organism>
<keyword evidence="3" id="KW-1280">Immunoglobulin</keyword>
<keyword evidence="1" id="KW-0391">Immunity</keyword>
<keyword evidence="6" id="KW-1185">Reference proteome</keyword>
<sequence>MATRRVRRALDQLCFGGPSAQKTFSDIDWAADALKNYIRCPRCAQFSQRASVCWADALRRPRNQRVRAEVQLLQPESVSAQYGRKVQLPCNASGYVFSLYWIAWLKQVPSKGPVFMGRKYPGHEESDITESFTERFNISVDGRVARAYLDISDVRLEDAAIYYCARAPQ</sequence>
<name>A0ABN9LLL4_9NEOB</name>
<evidence type="ECO:0000313" key="6">
    <source>
        <dbReference type="Proteomes" id="UP001176940"/>
    </source>
</evidence>
<dbReference type="SUPFAM" id="SSF48726">
    <property type="entry name" value="Immunoglobulin"/>
    <property type="match status" value="1"/>
</dbReference>
<evidence type="ECO:0000259" key="4">
    <source>
        <dbReference type="PROSITE" id="PS50835"/>
    </source>
</evidence>
<dbReference type="InterPro" id="IPR036179">
    <property type="entry name" value="Ig-like_dom_sf"/>
</dbReference>
<accession>A0ABN9LLL4</accession>
<dbReference type="Proteomes" id="UP001176940">
    <property type="component" value="Unassembled WGS sequence"/>
</dbReference>
<feature type="domain" description="Ig-like" evidence="4">
    <location>
        <begin position="61"/>
        <end position="169"/>
    </location>
</feature>
<comment type="caution">
    <text evidence="5">The sequence shown here is derived from an EMBL/GenBank/DDBJ whole genome shotgun (WGS) entry which is preliminary data.</text>
</comment>
<dbReference type="InterPro" id="IPR013783">
    <property type="entry name" value="Ig-like_fold"/>
</dbReference>
<dbReference type="Pfam" id="PF07686">
    <property type="entry name" value="V-set"/>
    <property type="match status" value="1"/>
</dbReference>
<dbReference type="Gene3D" id="2.60.40.10">
    <property type="entry name" value="Immunoglobulins"/>
    <property type="match status" value="1"/>
</dbReference>
<dbReference type="PANTHER" id="PTHR23266">
    <property type="entry name" value="IMMUNOGLOBULIN HEAVY CHAIN"/>
    <property type="match status" value="1"/>
</dbReference>
<protein>
    <recommendedName>
        <fullName evidence="4">Ig-like domain-containing protein</fullName>
    </recommendedName>
</protein>
<dbReference type="SMART" id="SM00406">
    <property type="entry name" value="IGv"/>
    <property type="match status" value="1"/>
</dbReference>
<evidence type="ECO:0000313" key="5">
    <source>
        <dbReference type="EMBL" id="CAJ0945004.1"/>
    </source>
</evidence>
<gene>
    <name evidence="5" type="ORF">RIMI_LOCUS10659656</name>
</gene>
<evidence type="ECO:0000256" key="1">
    <source>
        <dbReference type="ARBA" id="ARBA00022859"/>
    </source>
</evidence>
<dbReference type="EMBL" id="CAUEEQ010023234">
    <property type="protein sequence ID" value="CAJ0945004.1"/>
    <property type="molecule type" value="Genomic_DNA"/>
</dbReference>
<dbReference type="InterPro" id="IPR013106">
    <property type="entry name" value="Ig_V-set"/>
</dbReference>
<dbReference type="InterPro" id="IPR007110">
    <property type="entry name" value="Ig-like_dom"/>
</dbReference>
<reference evidence="5" key="1">
    <citation type="submission" date="2023-07" db="EMBL/GenBank/DDBJ databases">
        <authorList>
            <person name="Stuckert A."/>
        </authorList>
    </citation>
    <scope>NUCLEOTIDE SEQUENCE</scope>
</reference>